<evidence type="ECO:0000256" key="7">
    <source>
        <dbReference type="ARBA" id="ARBA00022729"/>
    </source>
</evidence>
<dbReference type="SMART" id="SM00042">
    <property type="entry name" value="CUB"/>
    <property type="match status" value="2"/>
</dbReference>
<evidence type="ECO:0000256" key="8">
    <source>
        <dbReference type="ARBA" id="ARBA00022737"/>
    </source>
</evidence>
<dbReference type="GO" id="GO:0004252">
    <property type="term" value="F:serine-type endopeptidase activity"/>
    <property type="evidence" value="ECO:0007669"/>
    <property type="project" value="TreeGrafter"/>
</dbReference>
<dbReference type="CDD" id="cd00054">
    <property type="entry name" value="EGF_CA"/>
    <property type="match status" value="1"/>
</dbReference>
<dbReference type="AlphaFoldDB" id="A0A0P7TQD0"/>
<evidence type="ECO:0000256" key="5">
    <source>
        <dbReference type="ARBA" id="ARBA00022670"/>
    </source>
</evidence>
<evidence type="ECO:0000256" key="4">
    <source>
        <dbReference type="ARBA" id="ARBA00022588"/>
    </source>
</evidence>
<dbReference type="InterPro" id="IPR000859">
    <property type="entry name" value="CUB_dom"/>
</dbReference>
<feature type="chain" id="PRO_5006143035" evidence="13">
    <location>
        <begin position="20"/>
        <end position="267"/>
    </location>
</feature>
<keyword evidence="7 13" id="KW-0732">Signal</keyword>
<dbReference type="GO" id="GO:0006508">
    <property type="term" value="P:proteolysis"/>
    <property type="evidence" value="ECO:0007669"/>
    <property type="project" value="UniProtKB-KW"/>
</dbReference>
<dbReference type="Gene3D" id="2.10.25.10">
    <property type="entry name" value="Laminin"/>
    <property type="match status" value="1"/>
</dbReference>
<dbReference type="Gene3D" id="2.60.120.290">
    <property type="entry name" value="Spermadhesin, CUB domain"/>
    <property type="match status" value="2"/>
</dbReference>
<keyword evidence="8" id="KW-0677">Repeat</keyword>
<feature type="domain" description="CUB" evidence="14">
    <location>
        <begin position="183"/>
        <end position="267"/>
    </location>
</feature>
<comment type="caution">
    <text evidence="12">Lacks conserved residue(s) required for the propagation of feature annotation.</text>
</comment>
<evidence type="ECO:0000256" key="6">
    <source>
        <dbReference type="ARBA" id="ARBA00022723"/>
    </source>
</evidence>
<dbReference type="PANTHER" id="PTHR24255">
    <property type="entry name" value="COMPLEMENT COMPONENT 1, S SUBCOMPONENT-RELATED"/>
    <property type="match status" value="1"/>
</dbReference>
<dbReference type="InterPro" id="IPR001881">
    <property type="entry name" value="EGF-like_Ca-bd_dom"/>
</dbReference>
<feature type="non-terminal residue" evidence="15">
    <location>
        <position position="267"/>
    </location>
</feature>
<dbReference type="FunFam" id="2.10.25.10:FF:000059">
    <property type="entry name" value="Mannan-binding lectin serine protease 1"/>
    <property type="match status" value="1"/>
</dbReference>
<dbReference type="InterPro" id="IPR035914">
    <property type="entry name" value="Sperma_CUB_dom_sf"/>
</dbReference>
<feature type="domain" description="CUB" evidence="14">
    <location>
        <begin position="10"/>
        <end position="136"/>
    </location>
</feature>
<evidence type="ECO:0000256" key="1">
    <source>
        <dbReference type="ARBA" id="ARBA00004613"/>
    </source>
</evidence>
<evidence type="ECO:0000313" key="16">
    <source>
        <dbReference type="Proteomes" id="UP000034805"/>
    </source>
</evidence>
<dbReference type="FunFam" id="2.60.120.290:FF:000012">
    <property type="entry name" value="mannan-binding lectin serine protease 1 isoform X1"/>
    <property type="match status" value="1"/>
</dbReference>
<dbReference type="STRING" id="113540.ENSSFOP00015022182"/>
<dbReference type="InterPro" id="IPR018097">
    <property type="entry name" value="EGF_Ca-bd_CS"/>
</dbReference>
<dbReference type="SUPFAM" id="SSF49854">
    <property type="entry name" value="Spermadhesin, CUB domain"/>
    <property type="match status" value="2"/>
</dbReference>
<keyword evidence="4" id="KW-0399">Innate immunity</keyword>
<dbReference type="GO" id="GO:0005509">
    <property type="term" value="F:calcium ion binding"/>
    <property type="evidence" value="ECO:0007669"/>
    <property type="project" value="InterPro"/>
</dbReference>
<evidence type="ECO:0000256" key="10">
    <source>
        <dbReference type="ARBA" id="ARBA00022859"/>
    </source>
</evidence>
<sequence>MKRAVVAVVCLFSLPLLSGIDLKGLYGSFTSPRFPLAYPDHQRRVWNITVPEGHRVKLYFTHFSLEHSDQCEYDYVQLFSGGNETVKFCGEAEKDHEDAPGNTMFYSAGNSISVVFRSDYSNEGRFTGFRAFYAAEDIDECRIRVEGEPMCAHYCHNYVGGFYCTCRSGYTLHTNKRACVVPCGGQVLARRSGLLTSPDYPNAYPGLSECHYLIHLREGFQVVLDFLEPFDVEAHPDVPCPYDVLKGNEVQNSNSRGPSFTRAIMGT</sequence>
<dbReference type="EMBL" id="JARO02011317">
    <property type="protein sequence ID" value="KPP59976.1"/>
    <property type="molecule type" value="Genomic_DNA"/>
</dbReference>
<dbReference type="GO" id="GO:0045087">
    <property type="term" value="P:innate immune response"/>
    <property type="evidence" value="ECO:0007669"/>
    <property type="project" value="UniProtKB-KW"/>
</dbReference>
<organism evidence="15 16">
    <name type="scientific">Scleropages formosus</name>
    <name type="common">Asian bonytongue</name>
    <name type="synonym">Osteoglossum formosum</name>
    <dbReference type="NCBI Taxonomy" id="113540"/>
    <lineage>
        <taxon>Eukaryota</taxon>
        <taxon>Metazoa</taxon>
        <taxon>Chordata</taxon>
        <taxon>Craniata</taxon>
        <taxon>Vertebrata</taxon>
        <taxon>Euteleostomi</taxon>
        <taxon>Actinopterygii</taxon>
        <taxon>Neopterygii</taxon>
        <taxon>Teleostei</taxon>
        <taxon>Osteoglossocephala</taxon>
        <taxon>Osteoglossomorpha</taxon>
        <taxon>Osteoglossiformes</taxon>
        <taxon>Osteoglossidae</taxon>
        <taxon>Scleropages</taxon>
    </lineage>
</organism>
<keyword evidence="5 15" id="KW-0645">Protease</keyword>
<evidence type="ECO:0000256" key="11">
    <source>
        <dbReference type="ARBA" id="ARBA00023157"/>
    </source>
</evidence>
<dbReference type="SUPFAM" id="SSF57196">
    <property type="entry name" value="EGF/Laminin"/>
    <property type="match status" value="1"/>
</dbReference>
<keyword evidence="3" id="KW-0245">EGF-like domain</keyword>
<reference evidence="15 16" key="1">
    <citation type="submission" date="2015-08" db="EMBL/GenBank/DDBJ databases">
        <title>The genome of the Asian arowana (Scleropages formosus).</title>
        <authorList>
            <person name="Tan M.H."/>
            <person name="Gan H.M."/>
            <person name="Croft L.J."/>
            <person name="Austin C.M."/>
        </authorList>
    </citation>
    <scope>NUCLEOTIDE SEQUENCE [LARGE SCALE GENOMIC DNA]</scope>
    <source>
        <strain evidence="15">Aro1</strain>
    </source>
</reference>
<keyword evidence="11 12" id="KW-1015">Disulfide bond</keyword>
<dbReference type="SMART" id="SM00179">
    <property type="entry name" value="EGF_CA"/>
    <property type="match status" value="1"/>
</dbReference>
<dbReference type="Pfam" id="PF00431">
    <property type="entry name" value="CUB"/>
    <property type="match status" value="2"/>
</dbReference>
<keyword evidence="10" id="KW-0391">Immunity</keyword>
<feature type="disulfide bond" evidence="12">
    <location>
        <begin position="183"/>
        <end position="210"/>
    </location>
</feature>
<gene>
    <name evidence="15" type="ORF">Z043_122059</name>
</gene>
<proteinExistence type="predicted"/>
<evidence type="ECO:0000256" key="9">
    <source>
        <dbReference type="ARBA" id="ARBA00022801"/>
    </source>
</evidence>
<evidence type="ECO:0000256" key="3">
    <source>
        <dbReference type="ARBA" id="ARBA00022536"/>
    </source>
</evidence>
<dbReference type="InterPro" id="IPR049883">
    <property type="entry name" value="NOTCH1_EGF-like"/>
</dbReference>
<evidence type="ECO:0000259" key="14">
    <source>
        <dbReference type="PROSITE" id="PS01180"/>
    </source>
</evidence>
<evidence type="ECO:0000313" key="15">
    <source>
        <dbReference type="EMBL" id="KPP59976.1"/>
    </source>
</evidence>
<dbReference type="Pfam" id="PF07645">
    <property type="entry name" value="EGF_CA"/>
    <property type="match status" value="1"/>
</dbReference>
<dbReference type="PANTHER" id="PTHR24255:SF10">
    <property type="entry name" value="MANNAN-BINDING LECTIN SERINE PROTEASE 2"/>
    <property type="match status" value="1"/>
</dbReference>
<dbReference type="GO" id="GO:0005615">
    <property type="term" value="C:extracellular space"/>
    <property type="evidence" value="ECO:0007669"/>
    <property type="project" value="TreeGrafter"/>
</dbReference>
<dbReference type="PROSITE" id="PS01180">
    <property type="entry name" value="CUB"/>
    <property type="match status" value="2"/>
</dbReference>
<feature type="signal peptide" evidence="13">
    <location>
        <begin position="1"/>
        <end position="19"/>
    </location>
</feature>
<dbReference type="Proteomes" id="UP000034805">
    <property type="component" value="Unassembled WGS sequence"/>
</dbReference>
<dbReference type="GO" id="GO:0032502">
    <property type="term" value="P:developmental process"/>
    <property type="evidence" value="ECO:0007669"/>
    <property type="project" value="UniProtKB-ARBA"/>
</dbReference>
<dbReference type="CDD" id="cd00041">
    <property type="entry name" value="CUB"/>
    <property type="match status" value="2"/>
</dbReference>
<evidence type="ECO:0000256" key="12">
    <source>
        <dbReference type="PROSITE-ProRule" id="PRU00059"/>
    </source>
</evidence>
<protein>
    <submittedName>
        <fullName evidence="15">Mannan-binding lectin serine protease 1-like</fullName>
    </submittedName>
</protein>
<keyword evidence="2" id="KW-0964">Secreted</keyword>
<evidence type="ECO:0000256" key="13">
    <source>
        <dbReference type="SAM" id="SignalP"/>
    </source>
</evidence>
<evidence type="ECO:0000256" key="2">
    <source>
        <dbReference type="ARBA" id="ARBA00022525"/>
    </source>
</evidence>
<keyword evidence="6" id="KW-0479">Metal-binding</keyword>
<keyword evidence="9" id="KW-0378">Hydrolase</keyword>
<dbReference type="PROSITE" id="PS01187">
    <property type="entry name" value="EGF_CA"/>
    <property type="match status" value="1"/>
</dbReference>
<accession>A0A0P7TQD0</accession>
<comment type="caution">
    <text evidence="15">The sequence shown here is derived from an EMBL/GenBank/DDBJ whole genome shotgun (WGS) entry which is preliminary data.</text>
</comment>
<name>A0A0P7TQD0_SCLFO</name>
<comment type="subcellular location">
    <subcellularLocation>
        <location evidence="1">Secreted</location>
    </subcellularLocation>
</comment>